<dbReference type="EMBL" id="JARJCN010000027">
    <property type="protein sequence ID" value="KAJ7087991.1"/>
    <property type="molecule type" value="Genomic_DNA"/>
</dbReference>
<dbReference type="AlphaFoldDB" id="A0AAD6U5R5"/>
<evidence type="ECO:0000313" key="2">
    <source>
        <dbReference type="EMBL" id="KAJ7087991.1"/>
    </source>
</evidence>
<reference evidence="2" key="1">
    <citation type="submission" date="2023-03" db="EMBL/GenBank/DDBJ databases">
        <title>Massive genome expansion in bonnet fungi (Mycena s.s.) driven by repeated elements and novel gene families across ecological guilds.</title>
        <authorList>
            <consortium name="Lawrence Berkeley National Laboratory"/>
            <person name="Harder C.B."/>
            <person name="Miyauchi S."/>
            <person name="Viragh M."/>
            <person name="Kuo A."/>
            <person name="Thoen E."/>
            <person name="Andreopoulos B."/>
            <person name="Lu D."/>
            <person name="Skrede I."/>
            <person name="Drula E."/>
            <person name="Henrissat B."/>
            <person name="Morin E."/>
            <person name="Kohler A."/>
            <person name="Barry K."/>
            <person name="LaButti K."/>
            <person name="Morin E."/>
            <person name="Salamov A."/>
            <person name="Lipzen A."/>
            <person name="Mereny Z."/>
            <person name="Hegedus B."/>
            <person name="Baldrian P."/>
            <person name="Stursova M."/>
            <person name="Weitz H."/>
            <person name="Taylor A."/>
            <person name="Grigoriev I.V."/>
            <person name="Nagy L.G."/>
            <person name="Martin F."/>
            <person name="Kauserud H."/>
        </authorList>
    </citation>
    <scope>NUCLEOTIDE SEQUENCE</scope>
    <source>
        <strain evidence="2">CBHHK173m</strain>
    </source>
</reference>
<keyword evidence="3" id="KW-1185">Reference proteome</keyword>
<protein>
    <submittedName>
        <fullName evidence="2">Uncharacterized protein</fullName>
    </submittedName>
</protein>
<accession>A0AAD6U5R5</accession>
<feature type="region of interest" description="Disordered" evidence="1">
    <location>
        <begin position="73"/>
        <end position="99"/>
    </location>
</feature>
<evidence type="ECO:0000256" key="1">
    <source>
        <dbReference type="SAM" id="MobiDB-lite"/>
    </source>
</evidence>
<organism evidence="2 3">
    <name type="scientific">Mycena belliarum</name>
    <dbReference type="NCBI Taxonomy" id="1033014"/>
    <lineage>
        <taxon>Eukaryota</taxon>
        <taxon>Fungi</taxon>
        <taxon>Dikarya</taxon>
        <taxon>Basidiomycota</taxon>
        <taxon>Agaricomycotina</taxon>
        <taxon>Agaricomycetes</taxon>
        <taxon>Agaricomycetidae</taxon>
        <taxon>Agaricales</taxon>
        <taxon>Marasmiineae</taxon>
        <taxon>Mycenaceae</taxon>
        <taxon>Mycena</taxon>
    </lineage>
</organism>
<comment type="caution">
    <text evidence="2">The sequence shown here is derived from an EMBL/GenBank/DDBJ whole genome shotgun (WGS) entry which is preliminary data.</text>
</comment>
<sequence length="268" mass="29427">MSFPLPRLCDSCAHRLGGVPHIHKGMCDLCRLRVDKSGALIPHVNQTSYQSSQWGAGQPWNSQPAPNGVIVMPPTDPNPIDPTRLPPRDKKRTRKPKSAAVIQDLKLRRGNPPKPVVLPFTRPTSNAPTPIPYQTLALLVADLRRLLCTPHEDQPFYFRGAFALVADPAIDTTMRITHVAWALVRGTPLSFNPDALVLQAFPFTQMALTTVSTSTIWMTPLEPRLAAAAPPRPCTRCEHQLSVTAMSDDSRAAHGLAGQRVVVGLRHF</sequence>
<name>A0AAD6U5R5_9AGAR</name>
<proteinExistence type="predicted"/>
<evidence type="ECO:0000313" key="3">
    <source>
        <dbReference type="Proteomes" id="UP001222325"/>
    </source>
</evidence>
<dbReference type="Proteomes" id="UP001222325">
    <property type="component" value="Unassembled WGS sequence"/>
</dbReference>
<gene>
    <name evidence="2" type="ORF">B0H15DRAFT_295111</name>
</gene>